<evidence type="ECO:0000256" key="1">
    <source>
        <dbReference type="SAM" id="MobiDB-lite"/>
    </source>
</evidence>
<dbReference type="InterPro" id="IPR057670">
    <property type="entry name" value="SH3_retrovirus"/>
</dbReference>
<feature type="compositionally biased region" description="Polar residues" evidence="1">
    <location>
        <begin position="90"/>
        <end position="107"/>
    </location>
</feature>
<accession>A0A811RZR5</accession>
<sequence>MPADYSQLRIFGCTAYAHVDNGKLEPRAIRCLFLGYGSGVKGYKLWNPETKKTFMSRSVVFNESVMFNDNLSTDVSPDVSPVGSDEEQQHVSVQHSPPVLQPQNQSIADRRTKKNCGPRPRLIEECDMVHYAFSYAKQVENIHEPVTHTEAVVFGDHEKWISSMQEEMQSLEKNGTWDVVRLPKQKKASVSTPVAPHFKLSALQCASTDDDFEYMSRVLYSSDVGSLMYAMVCTRPDLSYAMSLVSRYMDNPGK</sequence>
<dbReference type="Proteomes" id="UP000604825">
    <property type="component" value="Unassembled WGS sequence"/>
</dbReference>
<protein>
    <recommendedName>
        <fullName evidence="2">Retroviral polymerase SH3-like domain-containing protein</fullName>
    </recommendedName>
</protein>
<dbReference type="AlphaFoldDB" id="A0A811RZR5"/>
<comment type="caution">
    <text evidence="3">The sequence shown here is derived from an EMBL/GenBank/DDBJ whole genome shotgun (WGS) entry which is preliminary data.</text>
</comment>
<dbReference type="Pfam" id="PF25597">
    <property type="entry name" value="SH3_retrovirus"/>
    <property type="match status" value="1"/>
</dbReference>
<name>A0A811RZR5_9POAL</name>
<evidence type="ECO:0000313" key="3">
    <source>
        <dbReference type="EMBL" id="CAD6334611.1"/>
    </source>
</evidence>
<proteinExistence type="predicted"/>
<dbReference type="OrthoDB" id="8069008at2759"/>
<evidence type="ECO:0000313" key="4">
    <source>
        <dbReference type="Proteomes" id="UP000604825"/>
    </source>
</evidence>
<reference evidence="3" key="1">
    <citation type="submission" date="2020-10" db="EMBL/GenBank/DDBJ databases">
        <authorList>
            <person name="Han B."/>
            <person name="Lu T."/>
            <person name="Zhao Q."/>
            <person name="Huang X."/>
            <person name="Zhao Y."/>
        </authorList>
    </citation>
    <scope>NUCLEOTIDE SEQUENCE</scope>
</reference>
<keyword evidence="4" id="KW-1185">Reference proteome</keyword>
<dbReference type="EMBL" id="CAJGYO010000017">
    <property type="protein sequence ID" value="CAD6334611.1"/>
    <property type="molecule type" value="Genomic_DNA"/>
</dbReference>
<organism evidence="3 4">
    <name type="scientific">Miscanthus lutarioriparius</name>
    <dbReference type="NCBI Taxonomy" id="422564"/>
    <lineage>
        <taxon>Eukaryota</taxon>
        <taxon>Viridiplantae</taxon>
        <taxon>Streptophyta</taxon>
        <taxon>Embryophyta</taxon>
        <taxon>Tracheophyta</taxon>
        <taxon>Spermatophyta</taxon>
        <taxon>Magnoliopsida</taxon>
        <taxon>Liliopsida</taxon>
        <taxon>Poales</taxon>
        <taxon>Poaceae</taxon>
        <taxon>PACMAD clade</taxon>
        <taxon>Panicoideae</taxon>
        <taxon>Andropogonodae</taxon>
        <taxon>Andropogoneae</taxon>
        <taxon>Saccharinae</taxon>
        <taxon>Miscanthus</taxon>
    </lineage>
</organism>
<evidence type="ECO:0000259" key="2">
    <source>
        <dbReference type="Pfam" id="PF25597"/>
    </source>
</evidence>
<feature type="domain" description="Retroviral polymerase SH3-like" evidence="2">
    <location>
        <begin position="13"/>
        <end position="72"/>
    </location>
</feature>
<gene>
    <name evidence="3" type="ORF">NCGR_LOCUS58709</name>
</gene>
<feature type="region of interest" description="Disordered" evidence="1">
    <location>
        <begin position="75"/>
        <end position="119"/>
    </location>
</feature>